<keyword evidence="2 7" id="KW-0813">Transport</keyword>
<feature type="transmembrane region" description="Helical" evidence="7">
    <location>
        <begin position="47"/>
        <end position="77"/>
    </location>
</feature>
<dbReference type="PROSITE" id="PS50928">
    <property type="entry name" value="ABC_TM1"/>
    <property type="match status" value="1"/>
</dbReference>
<evidence type="ECO:0000256" key="1">
    <source>
        <dbReference type="ARBA" id="ARBA00004651"/>
    </source>
</evidence>
<dbReference type="Gene3D" id="1.10.3720.10">
    <property type="entry name" value="MetI-like"/>
    <property type="match status" value="1"/>
</dbReference>
<feature type="transmembrane region" description="Helical" evidence="7">
    <location>
        <begin position="174"/>
        <end position="201"/>
    </location>
</feature>
<evidence type="ECO:0000256" key="5">
    <source>
        <dbReference type="ARBA" id="ARBA00022989"/>
    </source>
</evidence>
<evidence type="ECO:0000259" key="8">
    <source>
        <dbReference type="PROSITE" id="PS50928"/>
    </source>
</evidence>
<reference evidence="9" key="2">
    <citation type="submission" date="2023-01" db="EMBL/GenBank/DDBJ databases">
        <title>Draft genome sequence of Sneathiella chinensis strain NBRC 103408.</title>
        <authorList>
            <person name="Sun Q."/>
            <person name="Mori K."/>
        </authorList>
    </citation>
    <scope>NUCLEOTIDE SEQUENCE</scope>
    <source>
        <strain evidence="9">NBRC 103408</strain>
    </source>
</reference>
<keyword evidence="3" id="KW-1003">Cell membrane</keyword>
<proteinExistence type="inferred from homology"/>
<feature type="domain" description="ABC transmembrane type-1" evidence="8">
    <location>
        <begin position="48"/>
        <end position="240"/>
    </location>
</feature>
<feature type="transmembrane region" description="Helical" evidence="7">
    <location>
        <begin position="118"/>
        <end position="137"/>
    </location>
</feature>
<evidence type="ECO:0000313" key="10">
    <source>
        <dbReference type="Proteomes" id="UP001161409"/>
    </source>
</evidence>
<dbReference type="InterPro" id="IPR035906">
    <property type="entry name" value="MetI-like_sf"/>
</dbReference>
<dbReference type="EMBL" id="BSNF01000008">
    <property type="protein sequence ID" value="GLQ07103.1"/>
    <property type="molecule type" value="Genomic_DNA"/>
</dbReference>
<feature type="transmembrane region" description="Helical" evidence="7">
    <location>
        <begin position="89"/>
        <end position="112"/>
    </location>
</feature>
<dbReference type="InterPro" id="IPR000515">
    <property type="entry name" value="MetI-like"/>
</dbReference>
<dbReference type="PANTHER" id="PTHR30151:SF20">
    <property type="entry name" value="ABC TRANSPORTER PERMEASE PROTEIN HI_0355-RELATED"/>
    <property type="match status" value="1"/>
</dbReference>
<feature type="transmembrane region" description="Helical" evidence="7">
    <location>
        <begin position="221"/>
        <end position="240"/>
    </location>
</feature>
<evidence type="ECO:0000256" key="6">
    <source>
        <dbReference type="ARBA" id="ARBA00023136"/>
    </source>
</evidence>
<dbReference type="Pfam" id="PF00528">
    <property type="entry name" value="BPD_transp_1"/>
    <property type="match status" value="1"/>
</dbReference>
<evidence type="ECO:0000256" key="7">
    <source>
        <dbReference type="RuleBase" id="RU363032"/>
    </source>
</evidence>
<keyword evidence="4 7" id="KW-0812">Transmembrane</keyword>
<organism evidence="9 10">
    <name type="scientific">Sneathiella chinensis</name>
    <dbReference type="NCBI Taxonomy" id="349750"/>
    <lineage>
        <taxon>Bacteria</taxon>
        <taxon>Pseudomonadati</taxon>
        <taxon>Pseudomonadota</taxon>
        <taxon>Alphaproteobacteria</taxon>
        <taxon>Sneathiellales</taxon>
        <taxon>Sneathiellaceae</taxon>
        <taxon>Sneathiella</taxon>
    </lineage>
</organism>
<accession>A0ABQ5U5H3</accession>
<protein>
    <submittedName>
        <fullName evidence="9">ABC transporter permease</fullName>
    </submittedName>
</protein>
<comment type="caution">
    <text evidence="9">The sequence shown here is derived from an EMBL/GenBank/DDBJ whole genome shotgun (WGS) entry which is preliminary data.</text>
</comment>
<dbReference type="RefSeq" id="WP_169561175.1">
    <property type="nucleotide sequence ID" value="NZ_BSNF01000008.1"/>
</dbReference>
<evidence type="ECO:0000256" key="2">
    <source>
        <dbReference type="ARBA" id="ARBA00022448"/>
    </source>
</evidence>
<keyword evidence="6 7" id="KW-0472">Membrane</keyword>
<gene>
    <name evidence="9" type="ORF">GCM10007924_23240</name>
</gene>
<dbReference type="SUPFAM" id="SSF161098">
    <property type="entry name" value="MetI-like"/>
    <property type="match status" value="1"/>
</dbReference>
<sequence>MKVIRLIVTAVVLVLAWGLIAWGLDLPRFILPSPLAVLKTTLTKYDIILGHALTTALEIFLGLVLGVSLGCLSALIISANRGIKRWIMPVLIASQAIPVFAIAPLLVLWFDYGITSKVVMATLIIYFPVTVSFLDGLNRTDPAWLDMATLMQQGGSPSRLLKAYRLYRYIKIPFALPSLASGLRVATAVAPIGAVVGEWVGSSSGLGYLMLHANGRMQTDLMFAALLVLAFMAISLFYLVDYVLRLALRWQPDQHSVYD</sequence>
<comment type="subcellular location">
    <subcellularLocation>
        <location evidence="1 7">Cell membrane</location>
        <topology evidence="1 7">Multi-pass membrane protein</topology>
    </subcellularLocation>
</comment>
<reference evidence="9" key="1">
    <citation type="journal article" date="2014" name="Int. J. Syst. Evol. Microbiol.">
        <title>Complete genome of a new Firmicutes species belonging to the dominant human colonic microbiota ('Ruminococcus bicirculans') reveals two chromosomes and a selective capacity to utilize plant glucans.</title>
        <authorList>
            <consortium name="NISC Comparative Sequencing Program"/>
            <person name="Wegmann U."/>
            <person name="Louis P."/>
            <person name="Goesmann A."/>
            <person name="Henrissat B."/>
            <person name="Duncan S.H."/>
            <person name="Flint H.J."/>
        </authorList>
    </citation>
    <scope>NUCLEOTIDE SEQUENCE</scope>
    <source>
        <strain evidence="9">NBRC 103408</strain>
    </source>
</reference>
<evidence type="ECO:0000313" key="9">
    <source>
        <dbReference type="EMBL" id="GLQ07103.1"/>
    </source>
</evidence>
<keyword evidence="10" id="KW-1185">Reference proteome</keyword>
<evidence type="ECO:0000256" key="4">
    <source>
        <dbReference type="ARBA" id="ARBA00022692"/>
    </source>
</evidence>
<keyword evidence="5 7" id="KW-1133">Transmembrane helix</keyword>
<name>A0ABQ5U5H3_9PROT</name>
<evidence type="ECO:0000256" key="3">
    <source>
        <dbReference type="ARBA" id="ARBA00022475"/>
    </source>
</evidence>
<comment type="similarity">
    <text evidence="7">Belongs to the binding-protein-dependent transport system permease family.</text>
</comment>
<dbReference type="CDD" id="cd06261">
    <property type="entry name" value="TM_PBP2"/>
    <property type="match status" value="1"/>
</dbReference>
<dbReference type="Proteomes" id="UP001161409">
    <property type="component" value="Unassembled WGS sequence"/>
</dbReference>
<dbReference type="PANTHER" id="PTHR30151">
    <property type="entry name" value="ALKANE SULFONATE ABC TRANSPORTER-RELATED, MEMBRANE SUBUNIT"/>
    <property type="match status" value="1"/>
</dbReference>